<protein>
    <submittedName>
        <fullName evidence="2">Uncharacterized protein</fullName>
    </submittedName>
</protein>
<dbReference type="EMBL" id="KV460225">
    <property type="protein sequence ID" value="OBT96987.2"/>
    <property type="molecule type" value="Genomic_DNA"/>
</dbReference>
<evidence type="ECO:0000313" key="2">
    <source>
        <dbReference type="EMBL" id="OBT96987.2"/>
    </source>
</evidence>
<feature type="transmembrane region" description="Helical" evidence="1">
    <location>
        <begin position="160"/>
        <end position="181"/>
    </location>
</feature>
<name>A0A1B8GMD6_9PEZI</name>
<feature type="transmembrane region" description="Helical" evidence="1">
    <location>
        <begin position="47"/>
        <end position="68"/>
    </location>
</feature>
<feature type="transmembrane region" description="Helical" evidence="1">
    <location>
        <begin position="221"/>
        <end position="239"/>
    </location>
</feature>
<evidence type="ECO:0000313" key="3">
    <source>
        <dbReference type="Proteomes" id="UP000091956"/>
    </source>
</evidence>
<sequence length="268" mass="29603">MTCIFYRKVMWLNNACMAAVWLFPAVTALHAIIIASVHVNGAVDMDIYGSFQICLTGVLSAPVTFRLSRIFYNRSPGRNTILLWTALVLGGILSLLVEFLRAQFSPCAQTDSEPPISPDPSKFPYNTTCNLTCSVQDGPFSPLREGSGNNIYVIPAPNKLTFGTATLFAAAGCVQVILSLMSMWRSTLELNWQERFGGKEEEVEGARVDESTGEIDKYTKIFLRAISLPLFIAALLAVIEKLQPQRSGRSSTFTGLDISIAYHTQHRR</sequence>
<dbReference type="STRING" id="342668.A0A1B8GMD6"/>
<feature type="transmembrane region" description="Helical" evidence="1">
    <location>
        <begin position="80"/>
        <end position="100"/>
    </location>
</feature>
<keyword evidence="1" id="KW-1133">Transmembrane helix</keyword>
<reference evidence="3" key="2">
    <citation type="journal article" date="2018" name="Nat. Commun.">
        <title>Extreme sensitivity to ultraviolet light in the fungal pathogen causing white-nose syndrome of bats.</title>
        <authorList>
            <person name="Palmer J.M."/>
            <person name="Drees K.P."/>
            <person name="Foster J.T."/>
            <person name="Lindner D.L."/>
        </authorList>
    </citation>
    <scope>NUCLEOTIDE SEQUENCE [LARGE SCALE GENOMIC DNA]</scope>
    <source>
        <strain evidence="3">UAMH 10579</strain>
    </source>
</reference>
<dbReference type="RefSeq" id="XP_059319727.1">
    <property type="nucleotide sequence ID" value="XM_059463709.1"/>
</dbReference>
<dbReference type="Proteomes" id="UP000091956">
    <property type="component" value="Unassembled WGS sequence"/>
</dbReference>
<accession>A0A1B8GMD6</accession>
<reference evidence="2 3" key="1">
    <citation type="submission" date="2016-03" db="EMBL/GenBank/DDBJ databases">
        <title>Comparative genomics of Pseudogymnoascus destructans, the fungus causing white-nose syndrome of bats.</title>
        <authorList>
            <person name="Palmer J.M."/>
            <person name="Drees K.P."/>
            <person name="Foster J.T."/>
            <person name="Lindner D.L."/>
        </authorList>
    </citation>
    <scope>NUCLEOTIDE SEQUENCE [LARGE SCALE GENOMIC DNA]</scope>
    <source>
        <strain evidence="2 3">UAMH 10579</strain>
    </source>
</reference>
<dbReference type="GeneID" id="28838943"/>
<keyword evidence="3" id="KW-1185">Reference proteome</keyword>
<gene>
    <name evidence="2" type="ORF">VE01_05557</name>
</gene>
<proteinExistence type="predicted"/>
<evidence type="ECO:0000256" key="1">
    <source>
        <dbReference type="SAM" id="Phobius"/>
    </source>
</evidence>
<keyword evidence="1" id="KW-0472">Membrane</keyword>
<dbReference type="AlphaFoldDB" id="A0A1B8GMD6"/>
<keyword evidence="1" id="KW-0812">Transmembrane</keyword>
<organism evidence="2 3">
    <name type="scientific">Pseudogymnoascus verrucosus</name>
    <dbReference type="NCBI Taxonomy" id="342668"/>
    <lineage>
        <taxon>Eukaryota</taxon>
        <taxon>Fungi</taxon>
        <taxon>Dikarya</taxon>
        <taxon>Ascomycota</taxon>
        <taxon>Pezizomycotina</taxon>
        <taxon>Leotiomycetes</taxon>
        <taxon>Thelebolales</taxon>
        <taxon>Thelebolaceae</taxon>
        <taxon>Pseudogymnoascus</taxon>
    </lineage>
</organism>